<comment type="caution">
    <text evidence="1">The sequence shown here is derived from an EMBL/GenBank/DDBJ whole genome shotgun (WGS) entry which is preliminary data.</text>
</comment>
<dbReference type="AlphaFoldDB" id="A0A9P6BYJ0"/>
<proteinExistence type="predicted"/>
<dbReference type="OrthoDB" id="343114at2759"/>
<organism evidence="1 2">
    <name type="scientific">Macrolepiota fuliginosa MF-IS2</name>
    <dbReference type="NCBI Taxonomy" id="1400762"/>
    <lineage>
        <taxon>Eukaryota</taxon>
        <taxon>Fungi</taxon>
        <taxon>Dikarya</taxon>
        <taxon>Basidiomycota</taxon>
        <taxon>Agaricomycotina</taxon>
        <taxon>Agaricomycetes</taxon>
        <taxon>Agaricomycetidae</taxon>
        <taxon>Agaricales</taxon>
        <taxon>Agaricineae</taxon>
        <taxon>Agaricaceae</taxon>
        <taxon>Macrolepiota</taxon>
    </lineage>
</organism>
<evidence type="ECO:0000313" key="2">
    <source>
        <dbReference type="Proteomes" id="UP000807342"/>
    </source>
</evidence>
<gene>
    <name evidence="1" type="ORF">P691DRAFT_765099</name>
</gene>
<accession>A0A9P6BYJ0</accession>
<sequence>MPCKTKSKSAGNILNNPHAPPHSLNVMQCGASTPSTTFKLSAATQWFLALMNQNLRVLSQFTWADLMTICSTAVGNQIQPALTLTPSTSIEVDNNNEDTLDFDELSPVEELTNAITAFRQWFEDNNIKDNHPTAAPLCHPAHAPTRTMPHLADIPMEPPAPTCAFSKAASQTPAPIHMVDTPPPPPTIPAAVATLPAAAASIPPASPHGHASYAGAVANNLNPAAPPFVHGPPHAPVPTPAQAQPPVLSKCSKWLFYAI</sequence>
<dbReference type="EMBL" id="MU151609">
    <property type="protein sequence ID" value="KAF9442555.1"/>
    <property type="molecule type" value="Genomic_DNA"/>
</dbReference>
<protein>
    <submittedName>
        <fullName evidence="1">Uncharacterized protein</fullName>
    </submittedName>
</protein>
<dbReference type="Proteomes" id="UP000807342">
    <property type="component" value="Unassembled WGS sequence"/>
</dbReference>
<name>A0A9P6BYJ0_9AGAR</name>
<evidence type="ECO:0000313" key="1">
    <source>
        <dbReference type="EMBL" id="KAF9442555.1"/>
    </source>
</evidence>
<keyword evidence="2" id="KW-1185">Reference proteome</keyword>
<reference evidence="1" key="1">
    <citation type="submission" date="2020-11" db="EMBL/GenBank/DDBJ databases">
        <authorList>
            <consortium name="DOE Joint Genome Institute"/>
            <person name="Ahrendt S."/>
            <person name="Riley R."/>
            <person name="Andreopoulos W."/>
            <person name="Labutti K."/>
            <person name="Pangilinan J."/>
            <person name="Ruiz-Duenas F.J."/>
            <person name="Barrasa J.M."/>
            <person name="Sanchez-Garcia M."/>
            <person name="Camarero S."/>
            <person name="Miyauchi S."/>
            <person name="Serrano A."/>
            <person name="Linde D."/>
            <person name="Babiker R."/>
            <person name="Drula E."/>
            <person name="Ayuso-Fernandez I."/>
            <person name="Pacheco R."/>
            <person name="Padilla G."/>
            <person name="Ferreira P."/>
            <person name="Barriuso J."/>
            <person name="Kellner H."/>
            <person name="Castanera R."/>
            <person name="Alfaro M."/>
            <person name="Ramirez L."/>
            <person name="Pisabarro A.G."/>
            <person name="Kuo A."/>
            <person name="Tritt A."/>
            <person name="Lipzen A."/>
            <person name="He G."/>
            <person name="Yan M."/>
            <person name="Ng V."/>
            <person name="Cullen D."/>
            <person name="Martin F."/>
            <person name="Rosso M.-N."/>
            <person name="Henrissat B."/>
            <person name="Hibbett D."/>
            <person name="Martinez A.T."/>
            <person name="Grigoriev I.V."/>
        </authorList>
    </citation>
    <scope>NUCLEOTIDE SEQUENCE</scope>
    <source>
        <strain evidence="1">MF-IS2</strain>
    </source>
</reference>